<name>A0A0E9RR85_ANGAN</name>
<dbReference type="EMBL" id="GBXM01077754">
    <property type="protein sequence ID" value="JAH30823.1"/>
    <property type="molecule type" value="Transcribed_RNA"/>
</dbReference>
<proteinExistence type="predicted"/>
<accession>A0A0E9RR85</accession>
<evidence type="ECO:0000313" key="1">
    <source>
        <dbReference type="EMBL" id="JAH30823.1"/>
    </source>
</evidence>
<sequence length="60" mass="6601">MKTFFKIGLFGSVQNTSLKLPQEMLQGPSKSLLNVSTKPNVQIEFQKTELLLSSSTSANI</sequence>
<protein>
    <submittedName>
        <fullName evidence="1">Uncharacterized protein</fullName>
    </submittedName>
</protein>
<dbReference type="AlphaFoldDB" id="A0A0E9RR85"/>
<reference evidence="1" key="2">
    <citation type="journal article" date="2015" name="Fish Shellfish Immunol.">
        <title>Early steps in the European eel (Anguilla anguilla)-Vibrio vulnificus interaction in the gills: Role of the RtxA13 toxin.</title>
        <authorList>
            <person name="Callol A."/>
            <person name="Pajuelo D."/>
            <person name="Ebbesson L."/>
            <person name="Teles M."/>
            <person name="MacKenzie S."/>
            <person name="Amaro C."/>
        </authorList>
    </citation>
    <scope>NUCLEOTIDE SEQUENCE</scope>
</reference>
<reference evidence="1" key="1">
    <citation type="submission" date="2014-11" db="EMBL/GenBank/DDBJ databases">
        <authorList>
            <person name="Amaro Gonzalez C."/>
        </authorList>
    </citation>
    <scope>NUCLEOTIDE SEQUENCE</scope>
</reference>
<organism evidence="1">
    <name type="scientific">Anguilla anguilla</name>
    <name type="common">European freshwater eel</name>
    <name type="synonym">Muraena anguilla</name>
    <dbReference type="NCBI Taxonomy" id="7936"/>
    <lineage>
        <taxon>Eukaryota</taxon>
        <taxon>Metazoa</taxon>
        <taxon>Chordata</taxon>
        <taxon>Craniata</taxon>
        <taxon>Vertebrata</taxon>
        <taxon>Euteleostomi</taxon>
        <taxon>Actinopterygii</taxon>
        <taxon>Neopterygii</taxon>
        <taxon>Teleostei</taxon>
        <taxon>Anguilliformes</taxon>
        <taxon>Anguillidae</taxon>
        <taxon>Anguilla</taxon>
    </lineage>
</organism>